<evidence type="ECO:0000256" key="1">
    <source>
        <dbReference type="ARBA" id="ARBA00010574"/>
    </source>
</evidence>
<dbReference type="SUPFAM" id="SSF81301">
    <property type="entry name" value="Nucleotidyltransferase"/>
    <property type="match status" value="1"/>
</dbReference>
<dbReference type="Pfam" id="PF02410">
    <property type="entry name" value="RsfS"/>
    <property type="match status" value="1"/>
</dbReference>
<dbReference type="AlphaFoldDB" id="H9UK90"/>
<dbReference type="GO" id="GO:0005737">
    <property type="term" value="C:cytoplasm"/>
    <property type="evidence" value="ECO:0007669"/>
    <property type="project" value="UniProtKB-SubCell"/>
</dbReference>
<dbReference type="EMBL" id="CP003282">
    <property type="protein sequence ID" value="AFG37933.1"/>
    <property type="molecule type" value="Genomic_DNA"/>
</dbReference>
<dbReference type="PATRIC" id="fig|889378.3.peg.1867"/>
<dbReference type="OrthoDB" id="9793681at2"/>
<organism evidence="3 4">
    <name type="scientific">Spirochaeta africana (strain ATCC 700263 / DSM 8902 / Z-7692)</name>
    <dbReference type="NCBI Taxonomy" id="889378"/>
    <lineage>
        <taxon>Bacteria</taxon>
        <taxon>Pseudomonadati</taxon>
        <taxon>Spirochaetota</taxon>
        <taxon>Spirochaetia</taxon>
        <taxon>Spirochaetales</taxon>
        <taxon>Spirochaetaceae</taxon>
        <taxon>Spirochaeta</taxon>
    </lineage>
</organism>
<dbReference type="STRING" id="889378.Spiaf_1879"/>
<dbReference type="PANTHER" id="PTHR21043">
    <property type="entry name" value="IOJAP SUPERFAMILY ORTHOLOG"/>
    <property type="match status" value="1"/>
</dbReference>
<evidence type="ECO:0000256" key="2">
    <source>
        <dbReference type="HAMAP-Rule" id="MF_01477"/>
    </source>
</evidence>
<dbReference type="InterPro" id="IPR043519">
    <property type="entry name" value="NT_sf"/>
</dbReference>
<comment type="similarity">
    <text evidence="1 2">Belongs to the Iojap/RsfS family.</text>
</comment>
<dbReference type="HOGENOM" id="CLU_092688_2_1_12"/>
<comment type="subcellular location">
    <subcellularLocation>
        <location evidence="2">Cytoplasm</location>
    </subcellularLocation>
</comment>
<evidence type="ECO:0000313" key="3">
    <source>
        <dbReference type="EMBL" id="AFG37933.1"/>
    </source>
</evidence>
<dbReference type="InterPro" id="IPR004394">
    <property type="entry name" value="Iojap/RsfS/C7orf30"/>
</dbReference>
<dbReference type="GO" id="GO:0090071">
    <property type="term" value="P:negative regulation of ribosome biogenesis"/>
    <property type="evidence" value="ECO:0007669"/>
    <property type="project" value="UniProtKB-UniRule"/>
</dbReference>
<comment type="subunit">
    <text evidence="2">Interacts with ribosomal protein uL14 (rplN).</text>
</comment>
<dbReference type="GO" id="GO:0043023">
    <property type="term" value="F:ribosomal large subunit binding"/>
    <property type="evidence" value="ECO:0007669"/>
    <property type="project" value="TreeGrafter"/>
</dbReference>
<dbReference type="Gene3D" id="3.30.460.10">
    <property type="entry name" value="Beta Polymerase, domain 2"/>
    <property type="match status" value="1"/>
</dbReference>
<keyword evidence="2" id="KW-0963">Cytoplasm</keyword>
<keyword evidence="2" id="KW-0810">Translation regulation</keyword>
<keyword evidence="4" id="KW-1185">Reference proteome</keyword>
<sequence>MEGEKLMKYDTQKIVTEAAEKIAEQAGKKTVALNVSAISGYTDYLIITTVQSHAQLQGLMNMLDDFLAAHDVQTRNPTKRPKDDQWAYVDCGDFVIHIMRPEARTFYELERLWHEAEVVYSQSADA</sequence>
<dbReference type="Proteomes" id="UP000007383">
    <property type="component" value="Chromosome"/>
</dbReference>
<dbReference type="KEGG" id="sfc:Spiaf_1879"/>
<reference evidence="4" key="1">
    <citation type="journal article" date="2013" name="Stand. Genomic Sci.">
        <title>Complete genome sequence of the halophilic bacterium Spirochaeta africana type strain (Z-7692(T)) from the alkaline Lake Magadi in the East African Rift.</title>
        <authorList>
            <person name="Liolos K."/>
            <person name="Abt B."/>
            <person name="Scheuner C."/>
            <person name="Teshima H."/>
            <person name="Held B."/>
            <person name="Lapidus A."/>
            <person name="Nolan M."/>
            <person name="Lucas S."/>
            <person name="Deshpande S."/>
            <person name="Cheng J.F."/>
            <person name="Tapia R."/>
            <person name="Goodwin L.A."/>
            <person name="Pitluck S."/>
            <person name="Pagani I."/>
            <person name="Ivanova N."/>
            <person name="Mavromatis K."/>
            <person name="Mikhailova N."/>
            <person name="Huntemann M."/>
            <person name="Pati A."/>
            <person name="Chen A."/>
            <person name="Palaniappan K."/>
            <person name="Land M."/>
            <person name="Rohde M."/>
            <person name="Tindall B.J."/>
            <person name="Detter J.C."/>
            <person name="Goker M."/>
            <person name="Bristow J."/>
            <person name="Eisen J.A."/>
            <person name="Markowitz V."/>
            <person name="Hugenholtz P."/>
            <person name="Woyke T."/>
            <person name="Klenk H.P."/>
            <person name="Kyrpides N.C."/>
        </authorList>
    </citation>
    <scope>NUCLEOTIDE SEQUENCE</scope>
    <source>
        <strain evidence="4">ATCC 700263 / DSM 8902 / Z-7692</strain>
    </source>
</reference>
<protein>
    <recommendedName>
        <fullName evidence="2">Ribosomal silencing factor RsfS</fullName>
    </recommendedName>
</protein>
<name>H9UK90_SPIAZ</name>
<dbReference type="NCBIfam" id="TIGR00090">
    <property type="entry name" value="rsfS_iojap_ybeB"/>
    <property type="match status" value="1"/>
</dbReference>
<dbReference type="HAMAP" id="MF_01477">
    <property type="entry name" value="Iojap_RsfS"/>
    <property type="match status" value="1"/>
</dbReference>
<proteinExistence type="inferred from homology"/>
<keyword evidence="2" id="KW-0678">Repressor</keyword>
<dbReference type="GO" id="GO:0017148">
    <property type="term" value="P:negative regulation of translation"/>
    <property type="evidence" value="ECO:0007669"/>
    <property type="project" value="UniProtKB-UniRule"/>
</dbReference>
<dbReference type="GO" id="GO:0042256">
    <property type="term" value="P:cytosolic ribosome assembly"/>
    <property type="evidence" value="ECO:0007669"/>
    <property type="project" value="UniProtKB-UniRule"/>
</dbReference>
<accession>H9UK90</accession>
<gene>
    <name evidence="2" type="primary">rsfS</name>
    <name evidence="3" type="ordered locus">Spiaf_1879</name>
</gene>
<dbReference type="eggNOG" id="COG0799">
    <property type="taxonomic scope" value="Bacteria"/>
</dbReference>
<comment type="function">
    <text evidence="2">Functions as a ribosomal silencing factor. Interacts with ribosomal protein uL14 (rplN), blocking formation of intersubunit bridge B8. Prevents association of the 30S and 50S ribosomal subunits and the formation of functional ribosomes, thus repressing translation.</text>
</comment>
<evidence type="ECO:0000313" key="4">
    <source>
        <dbReference type="Proteomes" id="UP000007383"/>
    </source>
</evidence>
<dbReference type="PANTHER" id="PTHR21043:SF0">
    <property type="entry name" value="MITOCHONDRIAL ASSEMBLY OF RIBOSOMAL LARGE SUBUNIT PROTEIN 1"/>
    <property type="match status" value="1"/>
</dbReference>